<comment type="similarity">
    <text evidence="2">Belongs to the MLF family.</text>
</comment>
<accession>A0A1B6DKS4</accession>
<dbReference type="EMBL" id="GEDC01011060">
    <property type="protein sequence ID" value="JAS26238.1"/>
    <property type="molecule type" value="Transcribed_RNA"/>
</dbReference>
<proteinExistence type="inferred from homology"/>
<organism evidence="7">
    <name type="scientific">Clastoptera arizonana</name>
    <name type="common">Arizona spittle bug</name>
    <dbReference type="NCBI Taxonomy" id="38151"/>
    <lineage>
        <taxon>Eukaryota</taxon>
        <taxon>Metazoa</taxon>
        <taxon>Ecdysozoa</taxon>
        <taxon>Arthropoda</taxon>
        <taxon>Hexapoda</taxon>
        <taxon>Insecta</taxon>
        <taxon>Pterygota</taxon>
        <taxon>Neoptera</taxon>
        <taxon>Paraneoptera</taxon>
        <taxon>Hemiptera</taxon>
        <taxon>Auchenorrhyncha</taxon>
        <taxon>Cercopoidea</taxon>
        <taxon>Clastopteridae</taxon>
        <taxon>Clastoptera</taxon>
    </lineage>
</organism>
<sequence length="293" mass="32346">MSLFGSLLGDMDDDPFFGSHMRQMNNMMSNMNSLFGQSFGGVLGSGAVGNEIMPFSGRFMGGSLMPFGFPNMGRALTEMDPIYPNNPSCHSFSSSTVMTMTNGPDGRPQVYQASQSVRSGPGGIKETKKAVADSRSGVKKMSIGHHIGHRAHIIEREQNLRSGDQEERQDFINLDEEEADQFNQEWERKSRPQAQHNAIGYSASGRYAPRRSRDQPALPAPPSTSINRRARSRQIRKNHLSAITAPPSTKATLPPQPDRPPRKRDHDDSDSEPKHKSFKGSKNDSLTSDVTVD</sequence>
<dbReference type="Pfam" id="PF10248">
    <property type="entry name" value="Mlf1IP"/>
    <property type="match status" value="1"/>
</dbReference>
<evidence type="ECO:0000256" key="1">
    <source>
        <dbReference type="ARBA" id="ARBA00004496"/>
    </source>
</evidence>
<dbReference type="GO" id="GO:0005737">
    <property type="term" value="C:cytoplasm"/>
    <property type="evidence" value="ECO:0007669"/>
    <property type="project" value="UniProtKB-SubCell"/>
</dbReference>
<evidence type="ECO:0000256" key="2">
    <source>
        <dbReference type="ARBA" id="ARBA00008332"/>
    </source>
</evidence>
<dbReference type="EMBL" id="GEDC01025120">
    <property type="protein sequence ID" value="JAS12178.1"/>
    <property type="molecule type" value="Transcribed_RNA"/>
</dbReference>
<keyword evidence="4" id="KW-0597">Phosphoprotein</keyword>
<feature type="region of interest" description="Disordered" evidence="5">
    <location>
        <begin position="180"/>
        <end position="293"/>
    </location>
</feature>
<evidence type="ECO:0000256" key="4">
    <source>
        <dbReference type="ARBA" id="ARBA00022553"/>
    </source>
</evidence>
<evidence type="ECO:0000313" key="7">
    <source>
        <dbReference type="EMBL" id="JAS26238.1"/>
    </source>
</evidence>
<evidence type="ECO:0000256" key="5">
    <source>
        <dbReference type="SAM" id="MobiDB-lite"/>
    </source>
</evidence>
<protein>
    <recommendedName>
        <fullName evidence="8">Myeloid leukemia factor</fullName>
    </recommendedName>
</protein>
<dbReference type="PANTHER" id="PTHR13105">
    <property type="entry name" value="MYELOID LEUKEMIA FACTOR"/>
    <property type="match status" value="1"/>
</dbReference>
<dbReference type="InterPro" id="IPR019376">
    <property type="entry name" value="Myeloid_leukemia_factor"/>
</dbReference>
<keyword evidence="3" id="KW-0963">Cytoplasm</keyword>
<name>A0A1B6DKS4_9HEMI</name>
<feature type="region of interest" description="Disordered" evidence="5">
    <location>
        <begin position="113"/>
        <end position="138"/>
    </location>
</feature>
<feature type="compositionally biased region" description="Basic and acidic residues" evidence="5">
    <location>
        <begin position="264"/>
        <end position="275"/>
    </location>
</feature>
<gene>
    <name evidence="7" type="ORF">g.26876</name>
    <name evidence="6" type="ORF">g.26877</name>
</gene>
<evidence type="ECO:0000256" key="3">
    <source>
        <dbReference type="ARBA" id="ARBA00022490"/>
    </source>
</evidence>
<feature type="compositionally biased region" description="Polar residues" evidence="5">
    <location>
        <begin position="283"/>
        <end position="293"/>
    </location>
</feature>
<evidence type="ECO:0000313" key="6">
    <source>
        <dbReference type="EMBL" id="JAS12178.1"/>
    </source>
</evidence>
<reference evidence="7" key="1">
    <citation type="submission" date="2015-12" db="EMBL/GenBank/DDBJ databases">
        <title>De novo transcriptome assembly of four potential Pierce s Disease insect vectors from Arizona vineyards.</title>
        <authorList>
            <person name="Tassone E.E."/>
        </authorList>
    </citation>
    <scope>NUCLEOTIDE SEQUENCE</scope>
</reference>
<comment type="subcellular location">
    <subcellularLocation>
        <location evidence="1">Cytoplasm</location>
    </subcellularLocation>
</comment>
<dbReference type="AlphaFoldDB" id="A0A1B6DKS4"/>
<evidence type="ECO:0008006" key="8">
    <source>
        <dbReference type="Google" id="ProtNLM"/>
    </source>
</evidence>
<feature type="compositionally biased region" description="Basic residues" evidence="5">
    <location>
        <begin position="228"/>
        <end position="239"/>
    </location>
</feature>